<gene>
    <name evidence="1" type="ORF">OLEA9_A068575</name>
</gene>
<evidence type="ECO:0000313" key="2">
    <source>
        <dbReference type="Proteomes" id="UP000594638"/>
    </source>
</evidence>
<accession>A0A8S0USR7</accession>
<dbReference type="Gramene" id="OE9A068575T1">
    <property type="protein sequence ID" value="OE9A068575C1"/>
    <property type="gene ID" value="OE9A068575"/>
</dbReference>
<evidence type="ECO:0000313" key="1">
    <source>
        <dbReference type="EMBL" id="CAA3021831.1"/>
    </source>
</evidence>
<keyword evidence="2" id="KW-1185">Reference proteome</keyword>
<dbReference type="EMBL" id="CACTIH010009060">
    <property type="protein sequence ID" value="CAA3021831.1"/>
    <property type="molecule type" value="Genomic_DNA"/>
</dbReference>
<comment type="caution">
    <text evidence="1">The sequence shown here is derived from an EMBL/GenBank/DDBJ whole genome shotgun (WGS) entry which is preliminary data.</text>
</comment>
<sequence>MVGFSLSWTYERTSCMVEIKPFLHGVTETPELDRFYAPVGPLIAKTQAAQHFGAKETWFLTVWIMAICSPGDTIILLGNAIWDYSSIGLLRTLVEYVLILD</sequence>
<reference evidence="1 2" key="1">
    <citation type="submission" date="2019-12" db="EMBL/GenBank/DDBJ databases">
        <authorList>
            <person name="Alioto T."/>
            <person name="Alioto T."/>
            <person name="Gomez Garrido J."/>
        </authorList>
    </citation>
    <scope>NUCLEOTIDE SEQUENCE [LARGE SCALE GENOMIC DNA]</scope>
</reference>
<dbReference type="Gene3D" id="3.40.640.10">
    <property type="entry name" value="Type I PLP-dependent aspartate aminotransferase-like (Major domain)"/>
    <property type="match status" value="1"/>
</dbReference>
<dbReference type="AlphaFoldDB" id="A0A8S0USR7"/>
<proteinExistence type="predicted"/>
<dbReference type="Proteomes" id="UP000594638">
    <property type="component" value="Unassembled WGS sequence"/>
</dbReference>
<dbReference type="InterPro" id="IPR015421">
    <property type="entry name" value="PyrdxlP-dep_Trfase_major"/>
</dbReference>
<organism evidence="1 2">
    <name type="scientific">Olea europaea subsp. europaea</name>
    <dbReference type="NCBI Taxonomy" id="158383"/>
    <lineage>
        <taxon>Eukaryota</taxon>
        <taxon>Viridiplantae</taxon>
        <taxon>Streptophyta</taxon>
        <taxon>Embryophyta</taxon>
        <taxon>Tracheophyta</taxon>
        <taxon>Spermatophyta</taxon>
        <taxon>Magnoliopsida</taxon>
        <taxon>eudicotyledons</taxon>
        <taxon>Gunneridae</taxon>
        <taxon>Pentapetalae</taxon>
        <taxon>asterids</taxon>
        <taxon>lamiids</taxon>
        <taxon>Lamiales</taxon>
        <taxon>Oleaceae</taxon>
        <taxon>Oleeae</taxon>
        <taxon>Olea</taxon>
    </lineage>
</organism>
<protein>
    <submittedName>
        <fullName evidence="1">Arginine decarboxylase</fullName>
    </submittedName>
</protein>
<name>A0A8S0USR7_OLEEU</name>